<gene>
    <name evidence="1" type="ORF">P171DRAFT_429843</name>
</gene>
<dbReference type="Proteomes" id="UP000799764">
    <property type="component" value="Unassembled WGS sequence"/>
</dbReference>
<organism evidence="1 2">
    <name type="scientific">Karstenula rhodostoma CBS 690.94</name>
    <dbReference type="NCBI Taxonomy" id="1392251"/>
    <lineage>
        <taxon>Eukaryota</taxon>
        <taxon>Fungi</taxon>
        <taxon>Dikarya</taxon>
        <taxon>Ascomycota</taxon>
        <taxon>Pezizomycotina</taxon>
        <taxon>Dothideomycetes</taxon>
        <taxon>Pleosporomycetidae</taxon>
        <taxon>Pleosporales</taxon>
        <taxon>Massarineae</taxon>
        <taxon>Didymosphaeriaceae</taxon>
        <taxon>Karstenula</taxon>
    </lineage>
</organism>
<evidence type="ECO:0000313" key="2">
    <source>
        <dbReference type="Proteomes" id="UP000799764"/>
    </source>
</evidence>
<evidence type="ECO:0000313" key="1">
    <source>
        <dbReference type="EMBL" id="KAF2446898.1"/>
    </source>
</evidence>
<keyword evidence="2" id="KW-1185">Reference proteome</keyword>
<reference evidence="1" key="1">
    <citation type="journal article" date="2020" name="Stud. Mycol.">
        <title>101 Dothideomycetes genomes: a test case for predicting lifestyles and emergence of pathogens.</title>
        <authorList>
            <person name="Haridas S."/>
            <person name="Albert R."/>
            <person name="Binder M."/>
            <person name="Bloem J."/>
            <person name="Labutti K."/>
            <person name="Salamov A."/>
            <person name="Andreopoulos B."/>
            <person name="Baker S."/>
            <person name="Barry K."/>
            <person name="Bills G."/>
            <person name="Bluhm B."/>
            <person name="Cannon C."/>
            <person name="Castanera R."/>
            <person name="Culley D."/>
            <person name="Daum C."/>
            <person name="Ezra D."/>
            <person name="Gonzalez J."/>
            <person name="Henrissat B."/>
            <person name="Kuo A."/>
            <person name="Liang C."/>
            <person name="Lipzen A."/>
            <person name="Lutzoni F."/>
            <person name="Magnuson J."/>
            <person name="Mondo S."/>
            <person name="Nolan M."/>
            <person name="Ohm R."/>
            <person name="Pangilinan J."/>
            <person name="Park H.-J."/>
            <person name="Ramirez L."/>
            <person name="Alfaro M."/>
            <person name="Sun H."/>
            <person name="Tritt A."/>
            <person name="Yoshinaga Y."/>
            <person name="Zwiers L.-H."/>
            <person name="Turgeon B."/>
            <person name="Goodwin S."/>
            <person name="Spatafora J."/>
            <person name="Crous P."/>
            <person name="Grigoriev I."/>
        </authorList>
    </citation>
    <scope>NUCLEOTIDE SEQUENCE</scope>
    <source>
        <strain evidence="1">CBS 690.94</strain>
    </source>
</reference>
<comment type="caution">
    <text evidence="1">The sequence shown here is derived from an EMBL/GenBank/DDBJ whole genome shotgun (WGS) entry which is preliminary data.</text>
</comment>
<dbReference type="PANTHER" id="PTHR42060">
    <property type="entry name" value="NHL REPEAT-CONTAINING PROTEIN-RELATED"/>
    <property type="match status" value="1"/>
</dbReference>
<sequence>MATTFTDISLAASVRPIHRFPNPTWVENIASTRNGLLLVGILGQAPAQLHILDPFSHATQDTLLHTFTPSNSIFGITEYETDVFAVAAGNSSSTTANGTSDANISTLDLRRGTTKSSIKVRKLAHLPDAQTNRRSVVQGHTGAVLF</sequence>
<dbReference type="OrthoDB" id="9977941at2759"/>
<accession>A0A9P4PPJ7</accession>
<dbReference type="InterPro" id="IPR052998">
    <property type="entry name" value="Hetero-Diels-Alderase-like"/>
</dbReference>
<dbReference type="InterPro" id="IPR011042">
    <property type="entry name" value="6-blade_b-propeller_TolB-like"/>
</dbReference>
<name>A0A9P4PPJ7_9PLEO</name>
<dbReference type="PANTHER" id="PTHR42060:SF3">
    <property type="entry name" value="SMP-30_GLUCONOLACTONASE_LRE-LIKE REGION DOMAIN-CONTAINING PROTEIN"/>
    <property type="match status" value="1"/>
</dbReference>
<protein>
    <submittedName>
        <fullName evidence="1">Uncharacterized protein</fullName>
    </submittedName>
</protein>
<dbReference type="EMBL" id="MU001497">
    <property type="protein sequence ID" value="KAF2446898.1"/>
    <property type="molecule type" value="Genomic_DNA"/>
</dbReference>
<dbReference type="Gene3D" id="2.120.10.30">
    <property type="entry name" value="TolB, C-terminal domain"/>
    <property type="match status" value="1"/>
</dbReference>
<dbReference type="AlphaFoldDB" id="A0A9P4PPJ7"/>
<proteinExistence type="predicted"/>